<dbReference type="RefSeq" id="WP_058122677.1">
    <property type="nucleotide sequence ID" value="NZ_CYRX01000010.1"/>
</dbReference>
<evidence type="ECO:0000313" key="2">
    <source>
        <dbReference type="Proteomes" id="UP000051298"/>
    </source>
</evidence>
<dbReference type="Proteomes" id="UP000051298">
    <property type="component" value="Unassembled WGS sequence"/>
</dbReference>
<dbReference type="AlphaFoldDB" id="A0A0P1FHQ8"/>
<gene>
    <name evidence="1" type="ORF">THS5294_00763</name>
</gene>
<proteinExistence type="predicted"/>
<dbReference type="EMBL" id="CYRX01000010">
    <property type="protein sequence ID" value="CUH59477.1"/>
    <property type="molecule type" value="Genomic_DNA"/>
</dbReference>
<reference evidence="1 2" key="1">
    <citation type="submission" date="2015-09" db="EMBL/GenBank/DDBJ databases">
        <authorList>
            <consortium name="Swine Surveillance"/>
        </authorList>
    </citation>
    <scope>NUCLEOTIDE SEQUENCE [LARGE SCALE GENOMIC DNA]</scope>
    <source>
        <strain evidence="1 2">CECT 5294</strain>
    </source>
</reference>
<evidence type="ECO:0000313" key="1">
    <source>
        <dbReference type="EMBL" id="CUH59477.1"/>
    </source>
</evidence>
<accession>A0A0P1FHQ8</accession>
<dbReference type="STRING" id="266809.PM03_04150"/>
<sequence>MNPLPTEPTELQAVIAQELSRLSATAKDVETHLEDALGGDTLQETTITGIQQIDELAQVLEQLSHLMTHASQVTPIPQDEATILIDVVNLTSLQHRLQGLAEPKAAQSNASSEDIEFF</sequence>
<organism evidence="1 2">
    <name type="scientific">Thalassobacter stenotrophicus</name>
    <dbReference type="NCBI Taxonomy" id="266809"/>
    <lineage>
        <taxon>Bacteria</taxon>
        <taxon>Pseudomonadati</taxon>
        <taxon>Pseudomonadota</taxon>
        <taxon>Alphaproteobacteria</taxon>
        <taxon>Rhodobacterales</taxon>
        <taxon>Roseobacteraceae</taxon>
        <taxon>Thalassobacter</taxon>
    </lineage>
</organism>
<name>A0A0P1FHQ8_9RHOB</name>
<protein>
    <submittedName>
        <fullName evidence="1">Uncharacterized protein</fullName>
    </submittedName>
</protein>